<evidence type="ECO:0000256" key="4">
    <source>
        <dbReference type="ARBA" id="ARBA00023125"/>
    </source>
</evidence>
<evidence type="ECO:0000256" key="3">
    <source>
        <dbReference type="ARBA" id="ARBA00023015"/>
    </source>
</evidence>
<dbReference type="Pfam" id="PF00072">
    <property type="entry name" value="Response_reg"/>
    <property type="match status" value="1"/>
</dbReference>
<keyword evidence="1 6" id="KW-0597">Phosphoprotein</keyword>
<sequence length="213" mass="24366">MGRILIVDDMPVSIKVLGEFLSQEYEVAVATSGRQALESADRNPPDLVLMDVVMPEMDGFEVCRRLRQNPKLVGVPVIFLTALADSDDVVRGFEAGGQDYILKPYKKGEVLLRVKTHMELKLAKEKLDQYAQELERKNKELQQAMEEIRTLRGILPICSYCKKIRNDEGYWDQVESYVTKHTHAEFTHSICPDCLQRYYPAEWASIQQRKGSG</sequence>
<proteinExistence type="predicted"/>
<accession>A0A1M4TLT2</accession>
<evidence type="ECO:0000256" key="1">
    <source>
        <dbReference type="ARBA" id="ARBA00022553"/>
    </source>
</evidence>
<dbReference type="GO" id="GO:0006355">
    <property type="term" value="P:regulation of DNA-templated transcription"/>
    <property type="evidence" value="ECO:0007669"/>
    <property type="project" value="TreeGrafter"/>
</dbReference>
<feature type="domain" description="Response regulatory" evidence="8">
    <location>
        <begin position="3"/>
        <end position="118"/>
    </location>
</feature>
<dbReference type="PANTHER" id="PTHR48111">
    <property type="entry name" value="REGULATOR OF RPOS"/>
    <property type="match status" value="1"/>
</dbReference>
<dbReference type="GO" id="GO:0000156">
    <property type="term" value="F:phosphorelay response regulator activity"/>
    <property type="evidence" value="ECO:0007669"/>
    <property type="project" value="TreeGrafter"/>
</dbReference>
<dbReference type="AlphaFoldDB" id="A0A1M4TLT2"/>
<dbReference type="GO" id="GO:0032993">
    <property type="term" value="C:protein-DNA complex"/>
    <property type="evidence" value="ECO:0007669"/>
    <property type="project" value="TreeGrafter"/>
</dbReference>
<dbReference type="EMBL" id="FQVB01000004">
    <property type="protein sequence ID" value="SHE45356.1"/>
    <property type="molecule type" value="Genomic_DNA"/>
</dbReference>
<dbReference type="PANTHER" id="PTHR48111:SF1">
    <property type="entry name" value="TWO-COMPONENT RESPONSE REGULATOR ORR33"/>
    <property type="match status" value="1"/>
</dbReference>
<keyword evidence="4" id="KW-0238">DNA-binding</keyword>
<keyword evidence="7" id="KW-0175">Coiled coil</keyword>
<feature type="modified residue" description="4-aspartylphosphate" evidence="6">
    <location>
        <position position="51"/>
    </location>
</feature>
<keyword evidence="3" id="KW-0805">Transcription regulation</keyword>
<reference evidence="10" key="1">
    <citation type="submission" date="2016-11" db="EMBL/GenBank/DDBJ databases">
        <authorList>
            <person name="Varghese N."/>
            <person name="Submissions S."/>
        </authorList>
    </citation>
    <scope>NUCLEOTIDE SEQUENCE [LARGE SCALE GENOMIC DNA]</scope>
    <source>
        <strain evidence="10">DSM 9756</strain>
    </source>
</reference>
<protein>
    <submittedName>
        <fullName evidence="9">Response regulator receiver domain-containing protein</fullName>
    </submittedName>
</protein>
<dbReference type="GO" id="GO:0000976">
    <property type="term" value="F:transcription cis-regulatory region binding"/>
    <property type="evidence" value="ECO:0007669"/>
    <property type="project" value="TreeGrafter"/>
</dbReference>
<dbReference type="GO" id="GO:0005829">
    <property type="term" value="C:cytosol"/>
    <property type="evidence" value="ECO:0007669"/>
    <property type="project" value="TreeGrafter"/>
</dbReference>
<gene>
    <name evidence="9" type="ORF">SAMN02745206_00316</name>
</gene>
<evidence type="ECO:0000256" key="7">
    <source>
        <dbReference type="SAM" id="Coils"/>
    </source>
</evidence>
<dbReference type="Gene3D" id="3.40.50.2300">
    <property type="match status" value="1"/>
</dbReference>
<keyword evidence="10" id="KW-1185">Reference proteome</keyword>
<dbReference type="SUPFAM" id="SSF52172">
    <property type="entry name" value="CheY-like"/>
    <property type="match status" value="1"/>
</dbReference>
<keyword evidence="5" id="KW-0804">Transcription</keyword>
<evidence type="ECO:0000256" key="6">
    <source>
        <dbReference type="PROSITE-ProRule" id="PRU00169"/>
    </source>
</evidence>
<dbReference type="OrthoDB" id="9790791at2"/>
<feature type="coiled-coil region" evidence="7">
    <location>
        <begin position="117"/>
        <end position="154"/>
    </location>
</feature>
<dbReference type="InterPro" id="IPR011006">
    <property type="entry name" value="CheY-like_superfamily"/>
</dbReference>
<dbReference type="InterPro" id="IPR039420">
    <property type="entry name" value="WalR-like"/>
</dbReference>
<dbReference type="SMART" id="SM00448">
    <property type="entry name" value="REC"/>
    <property type="match status" value="1"/>
</dbReference>
<evidence type="ECO:0000256" key="2">
    <source>
        <dbReference type="ARBA" id="ARBA00023012"/>
    </source>
</evidence>
<evidence type="ECO:0000313" key="10">
    <source>
        <dbReference type="Proteomes" id="UP000184076"/>
    </source>
</evidence>
<dbReference type="STRING" id="1121391.SAMN02745206_00316"/>
<dbReference type="RefSeq" id="WP_073036310.1">
    <property type="nucleotide sequence ID" value="NZ_FQVB01000004.1"/>
</dbReference>
<dbReference type="CDD" id="cd19920">
    <property type="entry name" value="REC_PA4781-like"/>
    <property type="match status" value="1"/>
</dbReference>
<evidence type="ECO:0000256" key="5">
    <source>
        <dbReference type="ARBA" id="ARBA00023163"/>
    </source>
</evidence>
<keyword evidence="2" id="KW-0902">Two-component regulatory system</keyword>
<evidence type="ECO:0000313" key="9">
    <source>
        <dbReference type="EMBL" id="SHE45356.1"/>
    </source>
</evidence>
<dbReference type="Proteomes" id="UP000184076">
    <property type="component" value="Unassembled WGS sequence"/>
</dbReference>
<organism evidence="9 10">
    <name type="scientific">Desulfacinum infernum DSM 9756</name>
    <dbReference type="NCBI Taxonomy" id="1121391"/>
    <lineage>
        <taxon>Bacteria</taxon>
        <taxon>Pseudomonadati</taxon>
        <taxon>Thermodesulfobacteriota</taxon>
        <taxon>Syntrophobacteria</taxon>
        <taxon>Syntrophobacterales</taxon>
        <taxon>Syntrophobacteraceae</taxon>
        <taxon>Desulfacinum</taxon>
    </lineage>
</organism>
<dbReference type="PROSITE" id="PS50110">
    <property type="entry name" value="RESPONSE_REGULATORY"/>
    <property type="match status" value="1"/>
</dbReference>
<evidence type="ECO:0000259" key="8">
    <source>
        <dbReference type="PROSITE" id="PS50110"/>
    </source>
</evidence>
<name>A0A1M4TLT2_9BACT</name>
<dbReference type="InterPro" id="IPR001789">
    <property type="entry name" value="Sig_transdc_resp-reg_receiver"/>
</dbReference>